<gene>
    <name evidence="7" type="primary">cynR_3</name>
    <name evidence="7" type="ORF">NCTC10797_02896</name>
</gene>
<comment type="similarity">
    <text evidence="1">Belongs to the LysR transcriptional regulatory family.</text>
</comment>
<proteinExistence type="inferred from homology"/>
<protein>
    <submittedName>
        <fullName evidence="7">Cyn operon transcriptional activator</fullName>
    </submittedName>
</protein>
<dbReference type="InterPro" id="IPR000847">
    <property type="entry name" value="LysR_HTH_N"/>
</dbReference>
<dbReference type="AlphaFoldDB" id="A0A4U8W9W5"/>
<reference evidence="7 8" key="1">
    <citation type="submission" date="2019-02" db="EMBL/GenBank/DDBJ databases">
        <authorList>
            <consortium name="Pathogen Informatics"/>
        </authorList>
    </citation>
    <scope>NUCLEOTIDE SEQUENCE [LARGE SCALE GENOMIC DNA]</scope>
    <source>
        <strain evidence="7 8">3012STDY6756504</strain>
    </source>
</reference>
<dbReference type="InterPro" id="IPR036388">
    <property type="entry name" value="WH-like_DNA-bd_sf"/>
</dbReference>
<evidence type="ECO:0000256" key="5">
    <source>
        <dbReference type="ARBA" id="ARBA00023163"/>
    </source>
</evidence>
<dbReference type="GO" id="GO:0003677">
    <property type="term" value="F:DNA binding"/>
    <property type="evidence" value="ECO:0007669"/>
    <property type="project" value="UniProtKB-KW"/>
</dbReference>
<dbReference type="Proteomes" id="UP000290439">
    <property type="component" value="Chromosome"/>
</dbReference>
<keyword evidence="4" id="KW-0010">Activator</keyword>
<sequence>MCNAALTTVLTDEVDVEIRDIEIFLTLAEELHFGRTAARLHISVARVSQAIKKQERAIGALLFDRDNRNVRLTAVGARLRDDLIPVRDGLRAGLQRARLSAIGTGGALRVGSLLLSGYDLERYWARFRERHPQWEIQLSFAPFVDPFAGLRRGDIDVLIAWLPVEEPDLTVGPTITVERRVLGVSADHALSTRPAASVGMLSDFCHPTTESAPKYWVNSFTSARASQEGRTGRTHVVANTEDLVHLTATGDIVTVQPRHAARYWNRPDLRWLPITDMSPLRYALVWKTSTETDAIREFAGVVRELGPRYE</sequence>
<dbReference type="SUPFAM" id="SSF46785">
    <property type="entry name" value="Winged helix' DNA-binding domain"/>
    <property type="match status" value="1"/>
</dbReference>
<evidence type="ECO:0000256" key="2">
    <source>
        <dbReference type="ARBA" id="ARBA00023015"/>
    </source>
</evidence>
<dbReference type="Gene3D" id="1.10.10.10">
    <property type="entry name" value="Winged helix-like DNA-binding domain superfamily/Winged helix DNA-binding domain"/>
    <property type="match status" value="1"/>
</dbReference>
<keyword evidence="2" id="KW-0805">Transcription regulation</keyword>
<dbReference type="GO" id="GO:0032993">
    <property type="term" value="C:protein-DNA complex"/>
    <property type="evidence" value="ECO:0007669"/>
    <property type="project" value="TreeGrafter"/>
</dbReference>
<evidence type="ECO:0000259" key="6">
    <source>
        <dbReference type="PROSITE" id="PS50931"/>
    </source>
</evidence>
<accession>A0A4U8W9W5</accession>
<dbReference type="GO" id="GO:0003700">
    <property type="term" value="F:DNA-binding transcription factor activity"/>
    <property type="evidence" value="ECO:0007669"/>
    <property type="project" value="InterPro"/>
</dbReference>
<evidence type="ECO:0000256" key="1">
    <source>
        <dbReference type="ARBA" id="ARBA00009437"/>
    </source>
</evidence>
<dbReference type="PROSITE" id="PS50931">
    <property type="entry name" value="HTH_LYSR"/>
    <property type="match status" value="1"/>
</dbReference>
<evidence type="ECO:0000256" key="3">
    <source>
        <dbReference type="ARBA" id="ARBA00023125"/>
    </source>
</evidence>
<dbReference type="PANTHER" id="PTHR30346">
    <property type="entry name" value="TRANSCRIPTIONAL DUAL REGULATOR HCAR-RELATED"/>
    <property type="match status" value="1"/>
</dbReference>
<dbReference type="PANTHER" id="PTHR30346:SF0">
    <property type="entry name" value="HCA OPERON TRANSCRIPTIONAL ACTIVATOR HCAR"/>
    <property type="match status" value="1"/>
</dbReference>
<dbReference type="SUPFAM" id="SSF53850">
    <property type="entry name" value="Periplasmic binding protein-like II"/>
    <property type="match status" value="1"/>
</dbReference>
<keyword evidence="3" id="KW-0238">DNA-binding</keyword>
<organism evidence="7 8">
    <name type="scientific">Nocardia cyriacigeorgica</name>
    <dbReference type="NCBI Taxonomy" id="135487"/>
    <lineage>
        <taxon>Bacteria</taxon>
        <taxon>Bacillati</taxon>
        <taxon>Actinomycetota</taxon>
        <taxon>Actinomycetes</taxon>
        <taxon>Mycobacteriales</taxon>
        <taxon>Nocardiaceae</taxon>
        <taxon>Nocardia</taxon>
    </lineage>
</organism>
<evidence type="ECO:0000313" key="8">
    <source>
        <dbReference type="Proteomes" id="UP000290439"/>
    </source>
</evidence>
<dbReference type="Gene3D" id="3.40.190.10">
    <property type="entry name" value="Periplasmic binding protein-like II"/>
    <property type="match status" value="2"/>
</dbReference>
<dbReference type="Pfam" id="PF00126">
    <property type="entry name" value="HTH_1"/>
    <property type="match status" value="1"/>
</dbReference>
<dbReference type="EMBL" id="LR215973">
    <property type="protein sequence ID" value="VFA99117.1"/>
    <property type="molecule type" value="Genomic_DNA"/>
</dbReference>
<evidence type="ECO:0000256" key="4">
    <source>
        <dbReference type="ARBA" id="ARBA00023159"/>
    </source>
</evidence>
<keyword evidence="5" id="KW-0804">Transcription</keyword>
<dbReference type="Pfam" id="PF03466">
    <property type="entry name" value="LysR_substrate"/>
    <property type="match status" value="1"/>
</dbReference>
<dbReference type="InterPro" id="IPR005119">
    <property type="entry name" value="LysR_subst-bd"/>
</dbReference>
<dbReference type="InterPro" id="IPR036390">
    <property type="entry name" value="WH_DNA-bd_sf"/>
</dbReference>
<evidence type="ECO:0000313" key="7">
    <source>
        <dbReference type="EMBL" id="VFA99117.1"/>
    </source>
</evidence>
<feature type="domain" description="HTH lysR-type" evidence="6">
    <location>
        <begin position="16"/>
        <end position="73"/>
    </location>
</feature>
<name>A0A4U8W9W5_9NOCA</name>